<feature type="transmembrane region" description="Helical" evidence="1">
    <location>
        <begin position="364"/>
        <end position="384"/>
    </location>
</feature>
<feature type="transmembrane region" description="Helical" evidence="1">
    <location>
        <begin position="160"/>
        <end position="179"/>
    </location>
</feature>
<feature type="transmembrane region" description="Helical" evidence="1">
    <location>
        <begin position="248"/>
        <end position="267"/>
    </location>
</feature>
<organism evidence="2 3">
    <name type="scientific">Lacihabitans lacunae</name>
    <dbReference type="NCBI Taxonomy" id="1028214"/>
    <lineage>
        <taxon>Bacteria</taxon>
        <taxon>Pseudomonadati</taxon>
        <taxon>Bacteroidota</taxon>
        <taxon>Cytophagia</taxon>
        <taxon>Cytophagales</taxon>
        <taxon>Leadbetterellaceae</taxon>
        <taxon>Lacihabitans</taxon>
    </lineage>
</organism>
<evidence type="ECO:0000313" key="2">
    <source>
        <dbReference type="EMBL" id="MFC3812284.1"/>
    </source>
</evidence>
<keyword evidence="1" id="KW-0812">Transmembrane</keyword>
<feature type="transmembrane region" description="Helical" evidence="1">
    <location>
        <begin position="7"/>
        <end position="25"/>
    </location>
</feature>
<accession>A0ABV7Z092</accession>
<evidence type="ECO:0000256" key="1">
    <source>
        <dbReference type="SAM" id="Phobius"/>
    </source>
</evidence>
<dbReference type="Proteomes" id="UP001595616">
    <property type="component" value="Unassembled WGS sequence"/>
</dbReference>
<comment type="caution">
    <text evidence="2">The sequence shown here is derived from an EMBL/GenBank/DDBJ whole genome shotgun (WGS) entry which is preliminary data.</text>
</comment>
<keyword evidence="1" id="KW-0472">Membrane</keyword>
<dbReference type="EMBL" id="JBHRYQ010000001">
    <property type="protein sequence ID" value="MFC3812284.1"/>
    <property type="molecule type" value="Genomic_DNA"/>
</dbReference>
<feature type="transmembrane region" description="Helical" evidence="1">
    <location>
        <begin position="129"/>
        <end position="148"/>
    </location>
</feature>
<proteinExistence type="predicted"/>
<feature type="transmembrane region" description="Helical" evidence="1">
    <location>
        <begin position="329"/>
        <end position="352"/>
    </location>
</feature>
<evidence type="ECO:0008006" key="4">
    <source>
        <dbReference type="Google" id="ProtNLM"/>
    </source>
</evidence>
<keyword evidence="3" id="KW-1185">Reference proteome</keyword>
<gene>
    <name evidence="2" type="ORF">ACFOOI_16600</name>
</gene>
<evidence type="ECO:0000313" key="3">
    <source>
        <dbReference type="Proteomes" id="UP001595616"/>
    </source>
</evidence>
<reference evidence="3" key="1">
    <citation type="journal article" date="2019" name="Int. J. Syst. Evol. Microbiol.">
        <title>The Global Catalogue of Microorganisms (GCM) 10K type strain sequencing project: providing services to taxonomists for standard genome sequencing and annotation.</title>
        <authorList>
            <consortium name="The Broad Institute Genomics Platform"/>
            <consortium name="The Broad Institute Genome Sequencing Center for Infectious Disease"/>
            <person name="Wu L."/>
            <person name="Ma J."/>
        </authorList>
    </citation>
    <scope>NUCLEOTIDE SEQUENCE [LARGE SCALE GENOMIC DNA]</scope>
    <source>
        <strain evidence="3">CECT 7956</strain>
    </source>
</reference>
<feature type="transmembrane region" description="Helical" evidence="1">
    <location>
        <begin position="104"/>
        <end position="123"/>
    </location>
</feature>
<feature type="transmembrane region" description="Helical" evidence="1">
    <location>
        <begin position="199"/>
        <end position="227"/>
    </location>
</feature>
<dbReference type="RefSeq" id="WP_379839149.1">
    <property type="nucleotide sequence ID" value="NZ_JBHRYQ010000001.1"/>
</dbReference>
<feature type="transmembrane region" description="Helical" evidence="1">
    <location>
        <begin position="294"/>
        <end position="317"/>
    </location>
</feature>
<keyword evidence="1" id="KW-1133">Transmembrane helix</keyword>
<protein>
    <recommendedName>
        <fullName evidence="4">Glycosyltransferase RgtA/B/C/D-like domain-containing protein</fullName>
    </recommendedName>
</protein>
<sequence length="480" mass="55755">MNKNNFYIFILYFLIYFGFSFYQYYETMLDGDLLAVVLPTEPYKKVLADPLGTSVIFNHEIYNVPNRFFAHWQQYNFFNNVPLWLQVFFDPIVSLFVSAAISKLLIHILFIYLLACVGVGSFSLKNKNLWWFAVLIAPLFQAGGPGKIRMSIISPYITYTYFYSLGVLWVLLFFSPIFIEQFSGKKLKIKKYFVLFSIIMAPIIALNGAINAPIVIIIGFIYFLYLYSETYGLRIKIPDLKWHRKNLSNSYTFGVQIAVLLSFYSFYLGTFNAETLVADQFTLSEMYLKLFKGVAIYFLDSFGPLIILIAIDINLFLIHKKKLQETKSLLTLGLWLILFVVIYTLLLPLGGYRAYRPYIVRADTYLPVTLILIFYFGKTSLVLFQNQKSKIKLVYIPLVLIFFTVRNIEVSDDGHKERQAMYQLANSKDEVTVLKTPATVVSWYAITKPEENKDAVLLLKRLKIVNRDNLFYSTYDPYPH</sequence>
<name>A0ABV7Z092_9BACT</name>